<comment type="caution">
    <text evidence="3">The sequence shown here is derived from an EMBL/GenBank/DDBJ whole genome shotgun (WGS) entry which is preliminary data.</text>
</comment>
<protein>
    <submittedName>
        <fullName evidence="3">Uncharacterized protein</fullName>
    </submittedName>
</protein>
<evidence type="ECO:0000256" key="1">
    <source>
        <dbReference type="SAM" id="MobiDB-lite"/>
    </source>
</evidence>
<keyword evidence="2" id="KW-0812">Transmembrane</keyword>
<keyword evidence="4" id="KW-1185">Reference proteome</keyword>
<dbReference type="Proteomes" id="UP000612746">
    <property type="component" value="Unassembled WGS sequence"/>
</dbReference>
<feature type="compositionally biased region" description="Low complexity" evidence="1">
    <location>
        <begin position="240"/>
        <end position="255"/>
    </location>
</feature>
<organism evidence="3 4">
    <name type="scientific">Umbelopsis vinacea</name>
    <dbReference type="NCBI Taxonomy" id="44442"/>
    <lineage>
        <taxon>Eukaryota</taxon>
        <taxon>Fungi</taxon>
        <taxon>Fungi incertae sedis</taxon>
        <taxon>Mucoromycota</taxon>
        <taxon>Mucoromycotina</taxon>
        <taxon>Umbelopsidomycetes</taxon>
        <taxon>Umbelopsidales</taxon>
        <taxon>Umbelopsidaceae</taxon>
        <taxon>Umbelopsis</taxon>
    </lineage>
</organism>
<feature type="compositionally biased region" description="Polar residues" evidence="1">
    <location>
        <begin position="157"/>
        <end position="166"/>
    </location>
</feature>
<sequence>MRTLFESTPEAEEDDDQQSAVAVLALQSLEYVSSHRLYYTGELSTDQPSIATLVSFLISGFSILASMVLVCLARSTNMKVSSMDRNIGLAMTLIWIALVVILFVLDRPLTSATSAAGKSYQALWLAVRVMAIFTATCWTMRTAIQYITLVQSKVTSSSNETPSSIQPARPKWASQPSMSESLQSFSINDKHMNPYHSATSINSIRRGDSSLRHALTNSSVEDIPPLPKLAEGNNDTPPSTNFTPEQPETPTNTENNEIDKHRSHIFQEMYTDRNGYL</sequence>
<dbReference type="EMBL" id="JAEPRA010000016">
    <property type="protein sequence ID" value="KAG2174677.1"/>
    <property type="molecule type" value="Genomic_DNA"/>
</dbReference>
<feature type="transmembrane region" description="Helical" evidence="2">
    <location>
        <begin position="86"/>
        <end position="105"/>
    </location>
</feature>
<feature type="region of interest" description="Disordered" evidence="1">
    <location>
        <begin position="157"/>
        <end position="176"/>
    </location>
</feature>
<dbReference type="OrthoDB" id="2389377at2759"/>
<evidence type="ECO:0000256" key="2">
    <source>
        <dbReference type="SAM" id="Phobius"/>
    </source>
</evidence>
<reference evidence="3" key="1">
    <citation type="submission" date="2020-12" db="EMBL/GenBank/DDBJ databases">
        <title>Metabolic potential, ecology and presence of endohyphal bacteria is reflected in genomic diversity of Mucoromycotina.</title>
        <authorList>
            <person name="Muszewska A."/>
            <person name="Okrasinska A."/>
            <person name="Steczkiewicz K."/>
            <person name="Drgas O."/>
            <person name="Orlowska M."/>
            <person name="Perlinska-Lenart U."/>
            <person name="Aleksandrzak-Piekarczyk T."/>
            <person name="Szatraj K."/>
            <person name="Zielenkiewicz U."/>
            <person name="Pilsyk S."/>
            <person name="Malc E."/>
            <person name="Mieczkowski P."/>
            <person name="Kruszewska J.S."/>
            <person name="Biernat P."/>
            <person name="Pawlowska J."/>
        </authorList>
    </citation>
    <scope>NUCLEOTIDE SEQUENCE</scope>
    <source>
        <strain evidence="3">WA0000051536</strain>
    </source>
</reference>
<keyword evidence="2" id="KW-0472">Membrane</keyword>
<evidence type="ECO:0000313" key="4">
    <source>
        <dbReference type="Proteomes" id="UP000612746"/>
    </source>
</evidence>
<keyword evidence="2" id="KW-1133">Transmembrane helix</keyword>
<accession>A0A8H7PIL1</accession>
<evidence type="ECO:0000313" key="3">
    <source>
        <dbReference type="EMBL" id="KAG2174677.1"/>
    </source>
</evidence>
<feature type="region of interest" description="Disordered" evidence="1">
    <location>
        <begin position="217"/>
        <end position="277"/>
    </location>
</feature>
<name>A0A8H7PIL1_9FUNG</name>
<dbReference type="AlphaFoldDB" id="A0A8H7PIL1"/>
<feature type="transmembrane region" description="Helical" evidence="2">
    <location>
        <begin position="50"/>
        <end position="74"/>
    </location>
</feature>
<proteinExistence type="predicted"/>
<feature type="transmembrane region" description="Helical" evidence="2">
    <location>
        <begin position="125"/>
        <end position="144"/>
    </location>
</feature>
<gene>
    <name evidence="3" type="ORF">INT44_006941</name>
</gene>